<dbReference type="Proteomes" id="UP001293254">
    <property type="component" value="Unassembled WGS sequence"/>
</dbReference>
<name>A0AAE1YBG6_9LAMI</name>
<dbReference type="AlphaFoldDB" id="A0AAE1YBG6"/>
<proteinExistence type="predicted"/>
<organism evidence="1 2">
    <name type="scientific">Sesamum alatum</name>
    <dbReference type="NCBI Taxonomy" id="300844"/>
    <lineage>
        <taxon>Eukaryota</taxon>
        <taxon>Viridiplantae</taxon>
        <taxon>Streptophyta</taxon>
        <taxon>Embryophyta</taxon>
        <taxon>Tracheophyta</taxon>
        <taxon>Spermatophyta</taxon>
        <taxon>Magnoliopsida</taxon>
        <taxon>eudicotyledons</taxon>
        <taxon>Gunneridae</taxon>
        <taxon>Pentapetalae</taxon>
        <taxon>asterids</taxon>
        <taxon>lamiids</taxon>
        <taxon>Lamiales</taxon>
        <taxon>Pedaliaceae</taxon>
        <taxon>Sesamum</taxon>
    </lineage>
</organism>
<reference evidence="1" key="1">
    <citation type="submission" date="2020-06" db="EMBL/GenBank/DDBJ databases">
        <authorList>
            <person name="Li T."/>
            <person name="Hu X."/>
            <person name="Zhang T."/>
            <person name="Song X."/>
            <person name="Zhang H."/>
            <person name="Dai N."/>
            <person name="Sheng W."/>
            <person name="Hou X."/>
            <person name="Wei L."/>
        </authorList>
    </citation>
    <scope>NUCLEOTIDE SEQUENCE</scope>
    <source>
        <strain evidence="1">3651</strain>
        <tissue evidence="1">Leaf</tissue>
    </source>
</reference>
<gene>
    <name evidence="1" type="ORF">Salat_1460000</name>
</gene>
<accession>A0AAE1YBG6</accession>
<evidence type="ECO:0000313" key="2">
    <source>
        <dbReference type="Proteomes" id="UP001293254"/>
    </source>
</evidence>
<evidence type="ECO:0000313" key="1">
    <source>
        <dbReference type="EMBL" id="KAK4426912.1"/>
    </source>
</evidence>
<sequence length="106" mass="11801">MDLVPRPLSPLIDRLEGRFGAFLDNLFEFYRIFGDPLLDLVGRFPFKAKSSCVVAEPTALEFLPSVVVFMGDLFLPRSASLSRASSSLVAYPSWGLQRSFEGHFLG</sequence>
<reference evidence="1" key="2">
    <citation type="journal article" date="2024" name="Plant">
        <title>Genomic evolution and insights into agronomic trait innovations of Sesamum species.</title>
        <authorList>
            <person name="Miao H."/>
            <person name="Wang L."/>
            <person name="Qu L."/>
            <person name="Liu H."/>
            <person name="Sun Y."/>
            <person name="Le M."/>
            <person name="Wang Q."/>
            <person name="Wei S."/>
            <person name="Zheng Y."/>
            <person name="Lin W."/>
            <person name="Duan Y."/>
            <person name="Cao H."/>
            <person name="Xiong S."/>
            <person name="Wang X."/>
            <person name="Wei L."/>
            <person name="Li C."/>
            <person name="Ma Q."/>
            <person name="Ju M."/>
            <person name="Zhao R."/>
            <person name="Li G."/>
            <person name="Mu C."/>
            <person name="Tian Q."/>
            <person name="Mei H."/>
            <person name="Zhang T."/>
            <person name="Gao T."/>
            <person name="Zhang H."/>
        </authorList>
    </citation>
    <scope>NUCLEOTIDE SEQUENCE</scope>
    <source>
        <strain evidence="1">3651</strain>
    </source>
</reference>
<keyword evidence="2" id="KW-1185">Reference proteome</keyword>
<comment type="caution">
    <text evidence="1">The sequence shown here is derived from an EMBL/GenBank/DDBJ whole genome shotgun (WGS) entry which is preliminary data.</text>
</comment>
<protein>
    <submittedName>
        <fullName evidence="1">Uncharacterized protein</fullName>
    </submittedName>
</protein>
<dbReference type="EMBL" id="JACGWO010000005">
    <property type="protein sequence ID" value="KAK4426912.1"/>
    <property type="molecule type" value="Genomic_DNA"/>
</dbReference>